<comment type="caution">
    <text evidence="4">The sequence shown here is derived from an EMBL/GenBank/DDBJ whole genome shotgun (WGS) entry which is preliminary data.</text>
</comment>
<dbReference type="InterPro" id="IPR001610">
    <property type="entry name" value="PAC"/>
</dbReference>
<dbReference type="Pfam" id="PF00015">
    <property type="entry name" value="MCPsignal"/>
    <property type="match status" value="1"/>
</dbReference>
<gene>
    <name evidence="4" type="ORF">ACFPOG_17795</name>
</gene>
<accession>A0ABW0K9P9</accession>
<dbReference type="SUPFAM" id="SSF58104">
    <property type="entry name" value="Methyl-accepting chemotaxis protein (MCP) signaling domain"/>
    <property type="match status" value="1"/>
</dbReference>
<protein>
    <submittedName>
        <fullName evidence="4">Methyl-accepting chemotaxis protein</fullName>
    </submittedName>
</protein>
<dbReference type="EMBL" id="JBHSMJ010000025">
    <property type="protein sequence ID" value="MFC5450105.1"/>
    <property type="molecule type" value="Genomic_DNA"/>
</dbReference>
<dbReference type="InterPro" id="IPR035965">
    <property type="entry name" value="PAS-like_dom_sf"/>
</dbReference>
<keyword evidence="5" id="KW-1185">Reference proteome</keyword>
<dbReference type="SMART" id="SM00086">
    <property type="entry name" value="PAC"/>
    <property type="match status" value="1"/>
</dbReference>
<dbReference type="NCBIfam" id="TIGR00229">
    <property type="entry name" value="sensory_box"/>
    <property type="match status" value="1"/>
</dbReference>
<dbReference type="Pfam" id="PF08448">
    <property type="entry name" value="PAS_4"/>
    <property type="match status" value="1"/>
</dbReference>
<sequence length="306" mass="33732">MDSSQKHQSTQVLNEGSVLAAMESTLAMIEFDLNGKVLWVNNNFANAMAYTASEMPGMTHRQFCTKELVESPAYTTLWNNLRQGVHFQEKIQRVTKHGRIIWLEATYMPVYQDGHVQAVVKVATDITERLEGNVTKVTEDLHHMAKALLERADNGISRSQEVASSIESIVKESGDNLQLFQSLQNQVDSIQGIISLISDIASQTNLLALNAAIEAAHAGKFGRGFDIVAKEVRKLAQQVDHATKEVRGNIADIVRQVSEIGKGTKRSDVAAADSQIRVRQALEEFANIGEQAKALHNQASTLTQLL</sequence>
<dbReference type="InterPro" id="IPR004089">
    <property type="entry name" value="MCPsignal_dom"/>
</dbReference>
<evidence type="ECO:0000313" key="5">
    <source>
        <dbReference type="Proteomes" id="UP001596044"/>
    </source>
</evidence>
<evidence type="ECO:0000256" key="2">
    <source>
        <dbReference type="PROSITE-ProRule" id="PRU00284"/>
    </source>
</evidence>
<proteinExistence type="predicted"/>
<dbReference type="Gene3D" id="3.30.450.20">
    <property type="entry name" value="PAS domain"/>
    <property type="match status" value="1"/>
</dbReference>
<dbReference type="PANTHER" id="PTHR32089">
    <property type="entry name" value="METHYL-ACCEPTING CHEMOTAXIS PROTEIN MCPB"/>
    <property type="match status" value="1"/>
</dbReference>
<feature type="domain" description="Methyl-accepting transducer" evidence="3">
    <location>
        <begin position="152"/>
        <end position="306"/>
    </location>
</feature>
<organism evidence="4 5">
    <name type="scientific">Paenibacillus aestuarii</name>
    <dbReference type="NCBI Taxonomy" id="516965"/>
    <lineage>
        <taxon>Bacteria</taxon>
        <taxon>Bacillati</taxon>
        <taxon>Bacillota</taxon>
        <taxon>Bacilli</taxon>
        <taxon>Bacillales</taxon>
        <taxon>Paenibacillaceae</taxon>
        <taxon>Paenibacillus</taxon>
    </lineage>
</organism>
<dbReference type="Gene3D" id="1.10.287.950">
    <property type="entry name" value="Methyl-accepting chemotaxis protein"/>
    <property type="match status" value="1"/>
</dbReference>
<dbReference type="InterPro" id="IPR000014">
    <property type="entry name" value="PAS"/>
</dbReference>
<keyword evidence="1 2" id="KW-0807">Transducer</keyword>
<dbReference type="PANTHER" id="PTHR32089:SF112">
    <property type="entry name" value="LYSOZYME-LIKE PROTEIN-RELATED"/>
    <property type="match status" value="1"/>
</dbReference>
<evidence type="ECO:0000313" key="4">
    <source>
        <dbReference type="EMBL" id="MFC5450105.1"/>
    </source>
</evidence>
<reference evidence="5" key="1">
    <citation type="journal article" date="2019" name="Int. J. Syst. Evol. Microbiol.">
        <title>The Global Catalogue of Microorganisms (GCM) 10K type strain sequencing project: providing services to taxonomists for standard genome sequencing and annotation.</title>
        <authorList>
            <consortium name="The Broad Institute Genomics Platform"/>
            <consortium name="The Broad Institute Genome Sequencing Center for Infectious Disease"/>
            <person name="Wu L."/>
            <person name="Ma J."/>
        </authorList>
    </citation>
    <scope>NUCLEOTIDE SEQUENCE [LARGE SCALE GENOMIC DNA]</scope>
    <source>
        <strain evidence="5">KACC 11904</strain>
    </source>
</reference>
<evidence type="ECO:0000256" key="1">
    <source>
        <dbReference type="ARBA" id="ARBA00023224"/>
    </source>
</evidence>
<dbReference type="SMART" id="SM00283">
    <property type="entry name" value="MA"/>
    <property type="match status" value="1"/>
</dbReference>
<name>A0ABW0K9P9_9BACL</name>
<dbReference type="SUPFAM" id="SSF55785">
    <property type="entry name" value="PYP-like sensor domain (PAS domain)"/>
    <property type="match status" value="1"/>
</dbReference>
<dbReference type="RefSeq" id="WP_270885406.1">
    <property type="nucleotide sequence ID" value="NZ_JAQFVF010000089.1"/>
</dbReference>
<evidence type="ECO:0000259" key="3">
    <source>
        <dbReference type="PROSITE" id="PS50111"/>
    </source>
</evidence>
<dbReference type="CDD" id="cd00130">
    <property type="entry name" value="PAS"/>
    <property type="match status" value="1"/>
</dbReference>
<dbReference type="InterPro" id="IPR013656">
    <property type="entry name" value="PAS_4"/>
</dbReference>
<dbReference type="PROSITE" id="PS50111">
    <property type="entry name" value="CHEMOTAXIS_TRANSDUC_2"/>
    <property type="match status" value="1"/>
</dbReference>
<dbReference type="Proteomes" id="UP001596044">
    <property type="component" value="Unassembled WGS sequence"/>
</dbReference>